<evidence type="ECO:0000313" key="3">
    <source>
        <dbReference type="Proteomes" id="UP001595616"/>
    </source>
</evidence>
<evidence type="ECO:0000259" key="1">
    <source>
        <dbReference type="PROSITE" id="PS50943"/>
    </source>
</evidence>
<comment type="caution">
    <text evidence="2">The sequence shown here is derived from an EMBL/GenBank/DDBJ whole genome shotgun (WGS) entry which is preliminary data.</text>
</comment>
<feature type="domain" description="HTH cro/C1-type" evidence="1">
    <location>
        <begin position="10"/>
        <end position="65"/>
    </location>
</feature>
<proteinExistence type="predicted"/>
<dbReference type="SUPFAM" id="SSF47413">
    <property type="entry name" value="lambda repressor-like DNA-binding domains"/>
    <property type="match status" value="1"/>
</dbReference>
<organism evidence="2 3">
    <name type="scientific">Lacihabitans lacunae</name>
    <dbReference type="NCBI Taxonomy" id="1028214"/>
    <lineage>
        <taxon>Bacteria</taxon>
        <taxon>Pseudomonadati</taxon>
        <taxon>Bacteroidota</taxon>
        <taxon>Cytophagia</taxon>
        <taxon>Cytophagales</taxon>
        <taxon>Leadbetterellaceae</taxon>
        <taxon>Lacihabitans</taxon>
    </lineage>
</organism>
<evidence type="ECO:0000313" key="2">
    <source>
        <dbReference type="EMBL" id="MFC3809681.1"/>
    </source>
</evidence>
<gene>
    <name evidence="2" type="ORF">ACFOOI_03360</name>
</gene>
<dbReference type="InterPro" id="IPR001387">
    <property type="entry name" value="Cro/C1-type_HTH"/>
</dbReference>
<accession>A0ABV7YS37</accession>
<sequence>MSNEDLGVQIRKYRLANKISQTELGIILGVSQPTIGSWEKGAYIPKGDKRDYLLKLLNKEDKKEITDTMALNEIISHQRTIIELLQDKIKGMGGTV</sequence>
<dbReference type="Proteomes" id="UP001595616">
    <property type="component" value="Unassembled WGS sequence"/>
</dbReference>
<dbReference type="CDD" id="cd00093">
    <property type="entry name" value="HTH_XRE"/>
    <property type="match status" value="1"/>
</dbReference>
<dbReference type="RefSeq" id="WP_379835053.1">
    <property type="nucleotide sequence ID" value="NZ_JBHRYQ010000001.1"/>
</dbReference>
<protein>
    <submittedName>
        <fullName evidence="2">Helix-turn-helix transcriptional regulator</fullName>
    </submittedName>
</protein>
<name>A0ABV7YS37_9BACT</name>
<dbReference type="SMART" id="SM00530">
    <property type="entry name" value="HTH_XRE"/>
    <property type="match status" value="1"/>
</dbReference>
<dbReference type="EMBL" id="JBHRYQ010000001">
    <property type="protein sequence ID" value="MFC3809681.1"/>
    <property type="molecule type" value="Genomic_DNA"/>
</dbReference>
<dbReference type="Pfam" id="PF01381">
    <property type="entry name" value="HTH_3"/>
    <property type="match status" value="1"/>
</dbReference>
<keyword evidence="3" id="KW-1185">Reference proteome</keyword>
<dbReference type="Gene3D" id="1.10.260.40">
    <property type="entry name" value="lambda repressor-like DNA-binding domains"/>
    <property type="match status" value="1"/>
</dbReference>
<reference evidence="3" key="1">
    <citation type="journal article" date="2019" name="Int. J. Syst. Evol. Microbiol.">
        <title>The Global Catalogue of Microorganisms (GCM) 10K type strain sequencing project: providing services to taxonomists for standard genome sequencing and annotation.</title>
        <authorList>
            <consortium name="The Broad Institute Genomics Platform"/>
            <consortium name="The Broad Institute Genome Sequencing Center for Infectious Disease"/>
            <person name="Wu L."/>
            <person name="Ma J."/>
        </authorList>
    </citation>
    <scope>NUCLEOTIDE SEQUENCE [LARGE SCALE GENOMIC DNA]</scope>
    <source>
        <strain evidence="3">CECT 7956</strain>
    </source>
</reference>
<dbReference type="PROSITE" id="PS50943">
    <property type="entry name" value="HTH_CROC1"/>
    <property type="match status" value="1"/>
</dbReference>
<dbReference type="InterPro" id="IPR010982">
    <property type="entry name" value="Lambda_DNA-bd_dom_sf"/>
</dbReference>